<dbReference type="InterPro" id="IPR036890">
    <property type="entry name" value="HATPase_C_sf"/>
</dbReference>
<dbReference type="AlphaFoldDB" id="A0A562VEU4"/>
<evidence type="ECO:0000256" key="5">
    <source>
        <dbReference type="ARBA" id="ARBA00022741"/>
    </source>
</evidence>
<dbReference type="RefSeq" id="WP_147136631.1">
    <property type="nucleotide sequence ID" value="NZ_BAABIJ010000001.1"/>
</dbReference>
<keyword evidence="7" id="KW-0067">ATP-binding</keyword>
<keyword evidence="8" id="KW-0902">Two-component regulatory system</keyword>
<feature type="transmembrane region" description="Helical" evidence="9">
    <location>
        <begin position="12"/>
        <end position="35"/>
    </location>
</feature>
<keyword evidence="9" id="KW-1133">Transmembrane helix</keyword>
<dbReference type="Gene3D" id="3.30.565.10">
    <property type="entry name" value="Histidine kinase-like ATPase, C-terminal domain"/>
    <property type="match status" value="1"/>
</dbReference>
<dbReference type="GO" id="GO:0016020">
    <property type="term" value="C:membrane"/>
    <property type="evidence" value="ECO:0007669"/>
    <property type="project" value="InterPro"/>
</dbReference>
<dbReference type="GO" id="GO:0046983">
    <property type="term" value="F:protein dimerization activity"/>
    <property type="evidence" value="ECO:0007669"/>
    <property type="project" value="InterPro"/>
</dbReference>
<dbReference type="GO" id="GO:0005524">
    <property type="term" value="F:ATP binding"/>
    <property type="evidence" value="ECO:0007669"/>
    <property type="project" value="UniProtKB-KW"/>
</dbReference>
<dbReference type="InterPro" id="IPR011712">
    <property type="entry name" value="Sig_transdc_His_kin_sub3_dim/P"/>
</dbReference>
<dbReference type="PANTHER" id="PTHR24421">
    <property type="entry name" value="NITRATE/NITRITE SENSOR PROTEIN NARX-RELATED"/>
    <property type="match status" value="1"/>
</dbReference>
<name>A0A562VEU4_9ACTN</name>
<comment type="caution">
    <text evidence="11">The sequence shown here is derived from an EMBL/GenBank/DDBJ whole genome shotgun (WGS) entry which is preliminary data.</text>
</comment>
<dbReference type="InterPro" id="IPR050482">
    <property type="entry name" value="Sensor_HK_TwoCompSys"/>
</dbReference>
<evidence type="ECO:0000256" key="8">
    <source>
        <dbReference type="ARBA" id="ARBA00023012"/>
    </source>
</evidence>
<keyword evidence="9" id="KW-0812">Transmembrane</keyword>
<evidence type="ECO:0000256" key="2">
    <source>
        <dbReference type="ARBA" id="ARBA00012438"/>
    </source>
</evidence>
<evidence type="ECO:0000256" key="1">
    <source>
        <dbReference type="ARBA" id="ARBA00000085"/>
    </source>
</evidence>
<evidence type="ECO:0000313" key="11">
    <source>
        <dbReference type="EMBL" id="TWJ16351.1"/>
    </source>
</evidence>
<feature type="transmembrane region" description="Helical" evidence="9">
    <location>
        <begin position="109"/>
        <end position="136"/>
    </location>
</feature>
<evidence type="ECO:0000256" key="6">
    <source>
        <dbReference type="ARBA" id="ARBA00022777"/>
    </source>
</evidence>
<dbReference type="PANTHER" id="PTHR24421:SF10">
    <property type="entry name" value="NITRATE_NITRITE SENSOR PROTEIN NARQ"/>
    <property type="match status" value="1"/>
</dbReference>
<evidence type="ECO:0000256" key="7">
    <source>
        <dbReference type="ARBA" id="ARBA00022840"/>
    </source>
</evidence>
<gene>
    <name evidence="11" type="ORF">LX16_2080</name>
</gene>
<sequence>MILRPLTSAATYRGWLWLIVGGGLVMPFMLGAEVVRIAIWGGPTPTAVMSVVDPVLFLACLPVVALAGALLPIRPASAFLARTLLGATGLTETGRATGWADRSRQAGWLLIHLGVGGVLSGVTLALVPFLALVALLPVLPDRGLASGVLAGLEWQAWWGPIIAPVAAAGLVYVVAGTGTVLRRAAERMLGPSAADRLAASRARERRLAERNRIARELHDSVGHALSVVTVQAEAADRVFDTDPEFTRRALRIVAETARDAVAELDQVLEVLRDETTHHAGPGLSALPRLLAESGLRLTTRIPDPMPELPVHLSREAYRIVQESVTNALRYGDGSATVTITETEGWLRIEVVNPIGAAGMTRAGGGGGFGLAGLTERAAILGGEVHGGPRDGRWRVSAALPLRSAP</sequence>
<evidence type="ECO:0000256" key="4">
    <source>
        <dbReference type="ARBA" id="ARBA00022679"/>
    </source>
</evidence>
<keyword evidence="5" id="KW-0547">Nucleotide-binding</keyword>
<feature type="domain" description="Signal transduction histidine kinase subgroup 3 dimerisation and phosphoacceptor" evidence="10">
    <location>
        <begin position="209"/>
        <end position="274"/>
    </location>
</feature>
<evidence type="ECO:0000256" key="3">
    <source>
        <dbReference type="ARBA" id="ARBA00022553"/>
    </source>
</evidence>
<accession>A0A562VEU4</accession>
<dbReference type="GO" id="GO:0000155">
    <property type="term" value="F:phosphorelay sensor kinase activity"/>
    <property type="evidence" value="ECO:0007669"/>
    <property type="project" value="InterPro"/>
</dbReference>
<keyword evidence="12" id="KW-1185">Reference proteome</keyword>
<organism evidence="11 12">
    <name type="scientific">Stackebrandtia albiflava</name>
    <dbReference type="NCBI Taxonomy" id="406432"/>
    <lineage>
        <taxon>Bacteria</taxon>
        <taxon>Bacillati</taxon>
        <taxon>Actinomycetota</taxon>
        <taxon>Actinomycetes</taxon>
        <taxon>Glycomycetales</taxon>
        <taxon>Glycomycetaceae</taxon>
        <taxon>Stackebrandtia</taxon>
    </lineage>
</organism>
<dbReference type="Gene3D" id="1.20.5.1930">
    <property type="match status" value="1"/>
</dbReference>
<reference evidence="11 12" key="1">
    <citation type="journal article" date="2013" name="Stand. Genomic Sci.">
        <title>Genomic Encyclopedia of Type Strains, Phase I: The one thousand microbial genomes (KMG-I) project.</title>
        <authorList>
            <person name="Kyrpides N.C."/>
            <person name="Woyke T."/>
            <person name="Eisen J.A."/>
            <person name="Garrity G."/>
            <person name="Lilburn T.G."/>
            <person name="Beck B.J."/>
            <person name="Whitman W.B."/>
            <person name="Hugenholtz P."/>
            <person name="Klenk H.P."/>
        </authorList>
    </citation>
    <scope>NUCLEOTIDE SEQUENCE [LARGE SCALE GENOMIC DNA]</scope>
    <source>
        <strain evidence="11 12">DSM 45044</strain>
    </source>
</reference>
<dbReference type="Proteomes" id="UP000321617">
    <property type="component" value="Unassembled WGS sequence"/>
</dbReference>
<dbReference type="Pfam" id="PF07730">
    <property type="entry name" value="HisKA_3"/>
    <property type="match status" value="1"/>
</dbReference>
<evidence type="ECO:0000256" key="9">
    <source>
        <dbReference type="SAM" id="Phobius"/>
    </source>
</evidence>
<evidence type="ECO:0000259" key="10">
    <source>
        <dbReference type="Pfam" id="PF07730"/>
    </source>
</evidence>
<comment type="catalytic activity">
    <reaction evidence="1">
        <text>ATP + protein L-histidine = ADP + protein N-phospho-L-histidine.</text>
        <dbReference type="EC" id="2.7.13.3"/>
    </reaction>
</comment>
<protein>
    <recommendedName>
        <fullName evidence="2">histidine kinase</fullName>
        <ecNumber evidence="2">2.7.13.3</ecNumber>
    </recommendedName>
</protein>
<keyword evidence="3" id="KW-0597">Phosphoprotein</keyword>
<keyword evidence="4" id="KW-0808">Transferase</keyword>
<feature type="transmembrane region" description="Helical" evidence="9">
    <location>
        <begin position="156"/>
        <end position="181"/>
    </location>
</feature>
<feature type="transmembrane region" description="Helical" evidence="9">
    <location>
        <begin position="55"/>
        <end position="73"/>
    </location>
</feature>
<dbReference type="SUPFAM" id="SSF55874">
    <property type="entry name" value="ATPase domain of HSP90 chaperone/DNA topoisomerase II/histidine kinase"/>
    <property type="match status" value="1"/>
</dbReference>
<keyword evidence="9" id="KW-0472">Membrane</keyword>
<proteinExistence type="predicted"/>
<dbReference type="EC" id="2.7.13.3" evidence="2"/>
<dbReference type="EMBL" id="VLLL01000005">
    <property type="protein sequence ID" value="TWJ16351.1"/>
    <property type="molecule type" value="Genomic_DNA"/>
</dbReference>
<dbReference type="OrthoDB" id="227596at2"/>
<keyword evidence="6 11" id="KW-0418">Kinase</keyword>
<evidence type="ECO:0000313" key="12">
    <source>
        <dbReference type="Proteomes" id="UP000321617"/>
    </source>
</evidence>